<evidence type="ECO:0000256" key="4">
    <source>
        <dbReference type="ARBA" id="ARBA00022989"/>
    </source>
</evidence>
<dbReference type="STRING" id="546874.SAMN04488544_2623"/>
<evidence type="ECO:0000313" key="10">
    <source>
        <dbReference type="Proteomes" id="UP000198825"/>
    </source>
</evidence>
<keyword evidence="4 7" id="KW-1133">Transmembrane helix</keyword>
<organism evidence="9 10">
    <name type="scientific">Microlunatus sagamiharensis</name>
    <dbReference type="NCBI Taxonomy" id="546874"/>
    <lineage>
        <taxon>Bacteria</taxon>
        <taxon>Bacillati</taxon>
        <taxon>Actinomycetota</taxon>
        <taxon>Actinomycetes</taxon>
        <taxon>Propionibacteriales</taxon>
        <taxon>Propionibacteriaceae</taxon>
        <taxon>Microlunatus</taxon>
    </lineage>
</organism>
<proteinExistence type="predicted"/>
<dbReference type="EMBL" id="LT629799">
    <property type="protein sequence ID" value="SDU96114.1"/>
    <property type="molecule type" value="Genomic_DNA"/>
</dbReference>
<dbReference type="InterPro" id="IPR016795">
    <property type="entry name" value="UCP021697"/>
</dbReference>
<protein>
    <submittedName>
        <fullName evidence="9">Uncharacterized membrane protein YckC, RDD family</fullName>
    </submittedName>
</protein>
<feature type="transmembrane region" description="Helical" evidence="7">
    <location>
        <begin position="35"/>
        <end position="58"/>
    </location>
</feature>
<name>A0A1H2MSM8_9ACTN</name>
<feature type="transmembrane region" description="Helical" evidence="7">
    <location>
        <begin position="109"/>
        <end position="129"/>
    </location>
</feature>
<dbReference type="PANTHER" id="PTHR36115">
    <property type="entry name" value="PROLINE-RICH ANTIGEN HOMOLOG-RELATED"/>
    <property type="match status" value="1"/>
</dbReference>
<feature type="transmembrane region" description="Helical" evidence="7">
    <location>
        <begin position="70"/>
        <end position="89"/>
    </location>
</feature>
<reference evidence="10" key="1">
    <citation type="submission" date="2016-10" db="EMBL/GenBank/DDBJ databases">
        <authorList>
            <person name="Varghese N."/>
            <person name="Submissions S."/>
        </authorList>
    </citation>
    <scope>NUCLEOTIDE SEQUENCE [LARGE SCALE GENOMIC DNA]</scope>
    <source>
        <strain evidence="10">DSM 21743</strain>
    </source>
</reference>
<evidence type="ECO:0000256" key="3">
    <source>
        <dbReference type="ARBA" id="ARBA00022692"/>
    </source>
</evidence>
<sequence>MARPIDATAGAGGSEPYPGERVGLPETGRGSLATWGARIVALLLDWVMSTVLAVLFFGTRVLSSDGWTSWMTMVMFFVQTTVLVALAGASAGQLLCRLAVVRLDNQPVGFLRAGLRALMVCLVLPAVVIGTDRRGLHDLAAGTAVVNRR</sequence>
<accession>A0A1H2MSM8</accession>
<dbReference type="InterPro" id="IPR010432">
    <property type="entry name" value="RDD"/>
</dbReference>
<keyword evidence="5 7" id="KW-0472">Membrane</keyword>
<dbReference type="Pfam" id="PF06271">
    <property type="entry name" value="RDD"/>
    <property type="match status" value="1"/>
</dbReference>
<evidence type="ECO:0000256" key="7">
    <source>
        <dbReference type="SAM" id="Phobius"/>
    </source>
</evidence>
<dbReference type="GO" id="GO:0005886">
    <property type="term" value="C:plasma membrane"/>
    <property type="evidence" value="ECO:0007669"/>
    <property type="project" value="UniProtKB-SubCell"/>
</dbReference>
<dbReference type="PIRSF" id="PIRSF021697">
    <property type="entry name" value="UCP021697"/>
    <property type="match status" value="1"/>
</dbReference>
<evidence type="ECO:0000259" key="8">
    <source>
        <dbReference type="Pfam" id="PF06271"/>
    </source>
</evidence>
<dbReference type="PANTHER" id="PTHR36115:SF6">
    <property type="entry name" value="PROLINE-RICH ANTIGEN HOMOLOG"/>
    <property type="match status" value="1"/>
</dbReference>
<keyword evidence="3 7" id="KW-0812">Transmembrane</keyword>
<gene>
    <name evidence="9" type="ORF">SAMN04488544_2623</name>
</gene>
<feature type="region of interest" description="Disordered" evidence="6">
    <location>
        <begin position="1"/>
        <end position="20"/>
    </location>
</feature>
<dbReference type="AlphaFoldDB" id="A0A1H2MSM8"/>
<keyword evidence="10" id="KW-1185">Reference proteome</keyword>
<comment type="subcellular location">
    <subcellularLocation>
        <location evidence="1">Cell membrane</location>
        <topology evidence="1">Multi-pass membrane protein</topology>
    </subcellularLocation>
</comment>
<evidence type="ECO:0000256" key="1">
    <source>
        <dbReference type="ARBA" id="ARBA00004651"/>
    </source>
</evidence>
<keyword evidence="2" id="KW-1003">Cell membrane</keyword>
<dbReference type="Proteomes" id="UP000198825">
    <property type="component" value="Chromosome I"/>
</dbReference>
<dbReference type="RefSeq" id="WP_231918136.1">
    <property type="nucleotide sequence ID" value="NZ_LT629799.1"/>
</dbReference>
<feature type="domain" description="RDD" evidence="8">
    <location>
        <begin position="33"/>
        <end position="142"/>
    </location>
</feature>
<evidence type="ECO:0000313" key="9">
    <source>
        <dbReference type="EMBL" id="SDU96114.1"/>
    </source>
</evidence>
<evidence type="ECO:0000256" key="2">
    <source>
        <dbReference type="ARBA" id="ARBA00022475"/>
    </source>
</evidence>
<evidence type="ECO:0000256" key="5">
    <source>
        <dbReference type="ARBA" id="ARBA00023136"/>
    </source>
</evidence>
<dbReference type="InterPro" id="IPR051791">
    <property type="entry name" value="Pra-immunoreactive"/>
</dbReference>
<evidence type="ECO:0000256" key="6">
    <source>
        <dbReference type="SAM" id="MobiDB-lite"/>
    </source>
</evidence>